<name>A0A1W6B914_9GAMM</name>
<evidence type="ECO:0000256" key="1">
    <source>
        <dbReference type="SAM" id="MobiDB-lite"/>
    </source>
</evidence>
<organism evidence="2 3">
    <name type="scientific">Pantoea alhagi</name>
    <dbReference type="NCBI Taxonomy" id="1891675"/>
    <lineage>
        <taxon>Bacteria</taxon>
        <taxon>Pseudomonadati</taxon>
        <taxon>Pseudomonadota</taxon>
        <taxon>Gammaproteobacteria</taxon>
        <taxon>Enterobacterales</taxon>
        <taxon>Erwiniaceae</taxon>
        <taxon>Pantoea</taxon>
    </lineage>
</organism>
<proteinExistence type="predicted"/>
<gene>
    <name evidence="2" type="ORF">B1H58_17005</name>
</gene>
<sequence>MSERPDHNKPYPDEHEHHGLPEDAPHAPNPYEEDDLGASGAPDEQGEIPRKRDDSTDDTEDPYDTDGKH</sequence>
<dbReference type="Proteomes" id="UP000192900">
    <property type="component" value="Chromosome"/>
</dbReference>
<dbReference type="AlphaFoldDB" id="A0A1W6B914"/>
<dbReference type="OrthoDB" id="6521941at2"/>
<protein>
    <submittedName>
        <fullName evidence="2">Uncharacterized protein</fullName>
    </submittedName>
</protein>
<accession>A0A1W6B914</accession>
<evidence type="ECO:0000313" key="3">
    <source>
        <dbReference type="Proteomes" id="UP000192900"/>
    </source>
</evidence>
<evidence type="ECO:0000313" key="2">
    <source>
        <dbReference type="EMBL" id="ARJ43570.1"/>
    </source>
</evidence>
<dbReference type="KEGG" id="palh:B1H58_17005"/>
<dbReference type="RefSeq" id="WP_085071624.1">
    <property type="nucleotide sequence ID" value="NZ_CP019706.1"/>
</dbReference>
<dbReference type="EMBL" id="CP019706">
    <property type="protein sequence ID" value="ARJ43570.1"/>
    <property type="molecule type" value="Genomic_DNA"/>
</dbReference>
<reference evidence="2 3" key="1">
    <citation type="submission" date="2017-02" db="EMBL/GenBank/DDBJ databases">
        <title>Complete genome sequence of the drought resistance-promoting endophyte Pantoea alhagi LTYR-11Z.</title>
        <authorList>
            <person name="Zhang L."/>
        </authorList>
    </citation>
    <scope>NUCLEOTIDE SEQUENCE [LARGE SCALE GENOMIC DNA]</scope>
    <source>
        <strain evidence="2 3">LTYR-11Z</strain>
    </source>
</reference>
<keyword evidence="3" id="KW-1185">Reference proteome</keyword>
<feature type="compositionally biased region" description="Basic and acidic residues" evidence="1">
    <location>
        <begin position="1"/>
        <end position="25"/>
    </location>
</feature>
<feature type="region of interest" description="Disordered" evidence="1">
    <location>
        <begin position="1"/>
        <end position="69"/>
    </location>
</feature>
<feature type="compositionally biased region" description="Acidic residues" evidence="1">
    <location>
        <begin position="55"/>
        <end position="69"/>
    </location>
</feature>